<reference evidence="2 3" key="1">
    <citation type="submission" date="2020-08" db="EMBL/GenBank/DDBJ databases">
        <title>Genomic Encyclopedia of Type Strains, Phase IV (KMG-IV): sequencing the most valuable type-strain genomes for metagenomic binning, comparative biology and taxonomic classification.</title>
        <authorList>
            <person name="Goeker M."/>
        </authorList>
    </citation>
    <scope>NUCLEOTIDE SEQUENCE [LARGE SCALE GENOMIC DNA]</scope>
    <source>
        <strain evidence="2 3">DSM 21319</strain>
    </source>
</reference>
<proteinExistence type="predicted"/>
<name>A0A7W7YUC1_9HYPH</name>
<dbReference type="InterPro" id="IPR010642">
    <property type="entry name" value="Invasion_prot_B"/>
</dbReference>
<comment type="caution">
    <text evidence="2">The sequence shown here is derived from an EMBL/GenBank/DDBJ whole genome shotgun (WGS) entry which is preliminary data.</text>
</comment>
<dbReference type="Pfam" id="PF06776">
    <property type="entry name" value="IalB"/>
    <property type="match status" value="1"/>
</dbReference>
<feature type="signal peptide" evidence="1">
    <location>
        <begin position="1"/>
        <end position="32"/>
    </location>
</feature>
<protein>
    <submittedName>
        <fullName evidence="2">Invasion protein IalB</fullName>
    </submittedName>
</protein>
<dbReference type="Gene3D" id="2.60.40.1880">
    <property type="entry name" value="Invasion associated locus B (IalB) protein"/>
    <property type="match status" value="1"/>
</dbReference>
<evidence type="ECO:0000256" key="1">
    <source>
        <dbReference type="SAM" id="SignalP"/>
    </source>
</evidence>
<keyword evidence="1" id="KW-0732">Signal</keyword>
<dbReference type="EMBL" id="JACHIK010000004">
    <property type="protein sequence ID" value="MBB5042406.1"/>
    <property type="molecule type" value="Genomic_DNA"/>
</dbReference>
<gene>
    <name evidence="2" type="ORF">HNQ66_001802</name>
</gene>
<keyword evidence="3" id="KW-1185">Reference proteome</keyword>
<feature type="chain" id="PRO_5030791807" evidence="1">
    <location>
        <begin position="33"/>
        <end position="182"/>
    </location>
</feature>
<sequence>MASKQSLGKIAWTLASVTSATLLGLTLAPAKAAPLPGGAGSLVETYQDWVVACQERDGQSFCVMRQVQSNTQTGQNVVTVEFSAAQDKLNGALLLPFGLLLSEGATVTIDGAGKSRVLPFSTCLPQGCLAPISFEADDIAKLKGGTALNLAARSFSPPQPVELKISLKGFSAALSRVSELTK</sequence>
<dbReference type="Proteomes" id="UP000535406">
    <property type="component" value="Unassembled WGS sequence"/>
</dbReference>
<organism evidence="2 3">
    <name type="scientific">Shinella fusca</name>
    <dbReference type="NCBI Taxonomy" id="544480"/>
    <lineage>
        <taxon>Bacteria</taxon>
        <taxon>Pseudomonadati</taxon>
        <taxon>Pseudomonadota</taxon>
        <taxon>Alphaproteobacteria</taxon>
        <taxon>Hyphomicrobiales</taxon>
        <taxon>Rhizobiaceae</taxon>
        <taxon>Shinella</taxon>
    </lineage>
</organism>
<evidence type="ECO:0000313" key="2">
    <source>
        <dbReference type="EMBL" id="MBB5042406.1"/>
    </source>
</evidence>
<evidence type="ECO:0000313" key="3">
    <source>
        <dbReference type="Proteomes" id="UP000535406"/>
    </source>
</evidence>
<accession>A0A7W7YUC1</accession>
<dbReference type="InterPro" id="IPR038696">
    <property type="entry name" value="IalB_sf"/>
</dbReference>
<dbReference type="RefSeq" id="WP_184143214.1">
    <property type="nucleotide sequence ID" value="NZ_JACHIK010000004.1"/>
</dbReference>
<dbReference type="AlphaFoldDB" id="A0A7W7YUC1"/>